<dbReference type="InterPro" id="IPR005140">
    <property type="entry name" value="eRF1_Pelota-like_N"/>
</dbReference>
<evidence type="ECO:0000256" key="1">
    <source>
        <dbReference type="ARBA" id="ARBA00001968"/>
    </source>
</evidence>
<dbReference type="InterPro" id="IPR005141">
    <property type="entry name" value="eRF1_2"/>
</dbReference>
<proteinExistence type="inferred from homology"/>
<dbReference type="PANTHER" id="PTHR10853:SF0">
    <property type="entry name" value="PROTEIN PELOTA HOMOLOG"/>
    <property type="match status" value="1"/>
</dbReference>
<comment type="subcellular location">
    <subcellularLocation>
        <location evidence="2 6">Cytoplasm</location>
    </subcellularLocation>
</comment>
<dbReference type="Proteomes" id="UP000076881">
    <property type="component" value="Unassembled WGS sequence"/>
</dbReference>
<dbReference type="Pfam" id="PF03465">
    <property type="entry name" value="eRF1_3"/>
    <property type="match status" value="1"/>
</dbReference>
<feature type="domain" description="eRF1/Pelota-like N-terminal" evidence="8">
    <location>
        <begin position="1"/>
        <end position="133"/>
    </location>
</feature>
<name>A0A162KR64_CORDF</name>
<evidence type="ECO:0000256" key="6">
    <source>
        <dbReference type="RuleBase" id="RU362019"/>
    </source>
</evidence>
<dbReference type="GO" id="GO:0070651">
    <property type="term" value="P:nonfunctional rRNA decay"/>
    <property type="evidence" value="ECO:0007669"/>
    <property type="project" value="TreeGrafter"/>
</dbReference>
<dbReference type="SMART" id="SM01194">
    <property type="entry name" value="eRF1_1"/>
    <property type="match status" value="1"/>
</dbReference>
<dbReference type="GO" id="GO:0070966">
    <property type="term" value="P:nuclear-transcribed mRNA catabolic process, no-go decay"/>
    <property type="evidence" value="ECO:0007669"/>
    <property type="project" value="InterPro"/>
</dbReference>
<dbReference type="Gene3D" id="3.30.420.60">
    <property type="entry name" value="eRF1 domain 2"/>
    <property type="match status" value="1"/>
</dbReference>
<comment type="caution">
    <text evidence="9">The sequence shown here is derived from an EMBL/GenBank/DDBJ whole genome shotgun (WGS) entry which is preliminary data.</text>
</comment>
<evidence type="ECO:0000256" key="7">
    <source>
        <dbReference type="SAM" id="MobiDB-lite"/>
    </source>
</evidence>
<comment type="function">
    <text evidence="6">Component of the Dom34-Hbs1 complex, a complex that recognizes stalled ribosomes and triggers the No-Go Decay (NGD) pathway (PubMed:20890290). In the Dom34-Hbs1 complex, dom34 recognizes ribosomes stalled at the 3' end of an mRNA and engages stalled ribosomes by destabilizing mRNA in the mRNA channel. Following ribosome-binding, the Dom34-Hbs1 complex promotes the disassembly of stalled ribosomes, followed by degradation of damaged mRNAs as part of the NGD pathway.</text>
</comment>
<feature type="compositionally biased region" description="Acidic residues" evidence="7">
    <location>
        <begin position="381"/>
        <end position="390"/>
    </location>
</feature>
<evidence type="ECO:0000256" key="3">
    <source>
        <dbReference type="ARBA" id="ARBA00009504"/>
    </source>
</evidence>
<comment type="cofactor">
    <cofactor evidence="1 6">
        <name>a divalent metal cation</name>
        <dbReference type="ChEBI" id="CHEBI:60240"/>
    </cofactor>
</comment>
<dbReference type="SUPFAM" id="SSF159065">
    <property type="entry name" value="Dom34/Pelota N-terminal domain-like"/>
    <property type="match status" value="1"/>
</dbReference>
<dbReference type="InterPro" id="IPR058547">
    <property type="entry name" value="Pelota_N"/>
</dbReference>
<dbReference type="InterPro" id="IPR029064">
    <property type="entry name" value="Ribosomal_eL30-like_sf"/>
</dbReference>
<dbReference type="GO" id="GO:0005737">
    <property type="term" value="C:cytoplasm"/>
    <property type="evidence" value="ECO:0007669"/>
    <property type="project" value="UniProtKB-SubCell"/>
</dbReference>
<dbReference type="Pfam" id="PF26356">
    <property type="entry name" value="Pelota_N"/>
    <property type="match status" value="1"/>
</dbReference>
<dbReference type="OrthoDB" id="10249111at2759"/>
<evidence type="ECO:0000256" key="2">
    <source>
        <dbReference type="ARBA" id="ARBA00004496"/>
    </source>
</evidence>
<comment type="similarity">
    <text evidence="3 6">Belongs to the eukaryotic release factor 1 family. Pelota subfamily.</text>
</comment>
<gene>
    <name evidence="9" type="ORF">LEL_05511</name>
</gene>
<evidence type="ECO:0000256" key="5">
    <source>
        <dbReference type="ARBA" id="ARBA00022723"/>
    </source>
</evidence>
<dbReference type="GO" id="GO:0046872">
    <property type="term" value="F:metal ion binding"/>
    <property type="evidence" value="ECO:0007669"/>
    <property type="project" value="UniProtKB-KW"/>
</dbReference>
<organism evidence="9 10">
    <name type="scientific">Akanthomyces lecanii RCEF 1005</name>
    <dbReference type="NCBI Taxonomy" id="1081108"/>
    <lineage>
        <taxon>Eukaryota</taxon>
        <taxon>Fungi</taxon>
        <taxon>Dikarya</taxon>
        <taxon>Ascomycota</taxon>
        <taxon>Pezizomycotina</taxon>
        <taxon>Sordariomycetes</taxon>
        <taxon>Hypocreomycetidae</taxon>
        <taxon>Hypocreales</taxon>
        <taxon>Cordycipitaceae</taxon>
        <taxon>Akanthomyces</taxon>
        <taxon>Cordyceps confragosa</taxon>
    </lineage>
</organism>
<sequence>MKLLSQKQFKDVEEEQVTLQPEEPEDMWHAYNLIVVGDRVRGHAIRKVSLVNGGTGATQSERVHVDLTIKVKSLFFDPAASSLRVSGIICSENEHAPMGSHHTLDLEVDRPFTLIKAHGWDSVAREALAQGLGDDRNRATATIVMQEGLANICLITEFRTIFKARVDHVVPKKRDAAATQDAGIKKFYEKTLATLLRSIDFAAPRPLLLASPGFIATDFKEYIAQQGRDKSDKILTSVAKQATIIHSNSGHMHSLREVLKSPAVMAQMRDMNFAKEAQYMDTFFELLKRDDGRAWYGAHAVIKAITDGAVGPGGGVLLINNSLFRSNDLAIRKKYVALVDKVKLDGGETRVLSSDHESGQRLKMLGDIAAILNYPMLDLDEDEEEEEAQPEVDRIRHEEDDVGMLDSVI</sequence>
<accession>A0A162KR64</accession>
<feature type="region of interest" description="Disordered" evidence="7">
    <location>
        <begin position="381"/>
        <end position="409"/>
    </location>
</feature>
<keyword evidence="10" id="KW-1185">Reference proteome</keyword>
<evidence type="ECO:0000313" key="9">
    <source>
        <dbReference type="EMBL" id="OAA78688.1"/>
    </source>
</evidence>
<evidence type="ECO:0000256" key="4">
    <source>
        <dbReference type="ARBA" id="ARBA00022490"/>
    </source>
</evidence>
<dbReference type="Gene3D" id="2.30.30.870">
    <property type="entry name" value="Pelota, domain A"/>
    <property type="match status" value="1"/>
</dbReference>
<dbReference type="InterPro" id="IPR004405">
    <property type="entry name" value="TF_pelota"/>
</dbReference>
<dbReference type="GO" id="GO:0032790">
    <property type="term" value="P:ribosome disassembly"/>
    <property type="evidence" value="ECO:0007669"/>
    <property type="project" value="TreeGrafter"/>
</dbReference>
<dbReference type="FunFam" id="2.30.30.870:FF:000001">
    <property type="entry name" value="Protein pelota homolog"/>
    <property type="match status" value="1"/>
</dbReference>
<keyword evidence="5 6" id="KW-0479">Metal-binding</keyword>
<reference evidence="9 10" key="1">
    <citation type="journal article" date="2016" name="Genome Biol. Evol.">
        <title>Divergent and convergent evolution of fungal pathogenicity.</title>
        <authorList>
            <person name="Shang Y."/>
            <person name="Xiao G."/>
            <person name="Zheng P."/>
            <person name="Cen K."/>
            <person name="Zhan S."/>
            <person name="Wang C."/>
        </authorList>
    </citation>
    <scope>NUCLEOTIDE SEQUENCE [LARGE SCALE GENOMIC DNA]</scope>
    <source>
        <strain evidence="9 10">RCEF 1005</strain>
    </source>
</reference>
<dbReference type="NCBIfam" id="TIGR00111">
    <property type="entry name" value="pelota"/>
    <property type="match status" value="1"/>
</dbReference>
<dbReference type="SUPFAM" id="SSF53137">
    <property type="entry name" value="Translational machinery components"/>
    <property type="match status" value="1"/>
</dbReference>
<dbReference type="Pfam" id="PF03464">
    <property type="entry name" value="eRF1_2"/>
    <property type="match status" value="1"/>
</dbReference>
<dbReference type="STRING" id="1081108.A0A162KR64"/>
<dbReference type="InterPro" id="IPR038069">
    <property type="entry name" value="Pelota/DOM34_N"/>
</dbReference>
<dbReference type="EMBL" id="AZHF01000003">
    <property type="protein sequence ID" value="OAA78688.1"/>
    <property type="molecule type" value="Genomic_DNA"/>
</dbReference>
<dbReference type="InterPro" id="IPR005142">
    <property type="entry name" value="eRF1_3"/>
</dbReference>
<dbReference type="InterPro" id="IPR042226">
    <property type="entry name" value="eFR1_2_sf"/>
</dbReference>
<dbReference type="SUPFAM" id="SSF55315">
    <property type="entry name" value="L30e-like"/>
    <property type="match status" value="1"/>
</dbReference>
<dbReference type="AlphaFoldDB" id="A0A162KR64"/>
<evidence type="ECO:0000313" key="10">
    <source>
        <dbReference type="Proteomes" id="UP000076881"/>
    </source>
</evidence>
<evidence type="ECO:0000259" key="8">
    <source>
        <dbReference type="SMART" id="SM01194"/>
    </source>
</evidence>
<protein>
    <recommendedName>
        <fullName evidence="6">Protein DOM34 homolog</fullName>
    </recommendedName>
</protein>
<dbReference type="PANTHER" id="PTHR10853">
    <property type="entry name" value="PELOTA"/>
    <property type="match status" value="1"/>
</dbReference>
<dbReference type="FunFam" id="3.30.1330.30:FF:000008">
    <property type="entry name" value="Protein pelota homolog"/>
    <property type="match status" value="1"/>
</dbReference>
<dbReference type="GO" id="GO:0070481">
    <property type="term" value="P:nuclear-transcribed mRNA catabolic process, non-stop decay"/>
    <property type="evidence" value="ECO:0007669"/>
    <property type="project" value="InterPro"/>
</dbReference>
<keyword evidence="4 6" id="KW-0963">Cytoplasm</keyword>
<dbReference type="Gene3D" id="3.30.1330.30">
    <property type="match status" value="1"/>
</dbReference>
<feature type="region of interest" description="Disordered" evidence="7">
    <location>
        <begin position="1"/>
        <end position="20"/>
    </location>
</feature>
<dbReference type="GO" id="GO:0071025">
    <property type="term" value="P:RNA surveillance"/>
    <property type="evidence" value="ECO:0007669"/>
    <property type="project" value="InterPro"/>
</dbReference>